<gene>
    <name evidence="1" type="ORF">CMPLHDHG_00001</name>
</gene>
<protein>
    <submittedName>
        <fullName evidence="1">Uncharacterized protein</fullName>
    </submittedName>
</protein>
<accession>A0A7G9YS52</accession>
<dbReference type="AlphaFoldDB" id="A0A7G9YS52"/>
<sequence length="36" mass="3817">MDSIIDVRGAVVVSESVAVRLVKIDSIIDVSVSFVV</sequence>
<proteinExistence type="predicted"/>
<evidence type="ECO:0000313" key="1">
    <source>
        <dbReference type="EMBL" id="QNO50836.1"/>
    </source>
</evidence>
<dbReference type="EMBL" id="MT631453">
    <property type="protein sequence ID" value="QNO50836.1"/>
    <property type="molecule type" value="Genomic_DNA"/>
</dbReference>
<name>A0A7G9YS52_9EURY</name>
<reference evidence="1" key="1">
    <citation type="submission" date="2020-06" db="EMBL/GenBank/DDBJ databases">
        <title>Unique genomic features of the anaerobic methanotrophic archaea.</title>
        <authorList>
            <person name="Chadwick G.L."/>
            <person name="Skennerton C.T."/>
            <person name="Laso-Perez R."/>
            <person name="Leu A.O."/>
            <person name="Speth D.R."/>
            <person name="Yu H."/>
            <person name="Morgan-Lang C."/>
            <person name="Hatzenpichler R."/>
            <person name="Goudeau D."/>
            <person name="Malmstrom R."/>
            <person name="Brazelton W.J."/>
            <person name="Woyke T."/>
            <person name="Hallam S.J."/>
            <person name="Tyson G.W."/>
            <person name="Wegener G."/>
            <person name="Boetius A."/>
            <person name="Orphan V."/>
        </authorList>
    </citation>
    <scope>NUCLEOTIDE SEQUENCE</scope>
</reference>
<organism evidence="1">
    <name type="scientific">Candidatus Methanophagaceae archaeon ANME-1 ERB6</name>
    <dbReference type="NCBI Taxonomy" id="2759912"/>
    <lineage>
        <taxon>Archaea</taxon>
        <taxon>Methanobacteriati</taxon>
        <taxon>Methanobacteriota</taxon>
        <taxon>Stenosarchaea group</taxon>
        <taxon>Methanomicrobia</taxon>
        <taxon>Candidatus Methanophagales</taxon>
        <taxon>Candidatus Methanophagaceae</taxon>
    </lineage>
</organism>